<dbReference type="EMBL" id="JZWS01000099">
    <property type="protein sequence ID" value="KJR78464.1"/>
    <property type="molecule type" value="Genomic_DNA"/>
</dbReference>
<comment type="function">
    <text evidence="2">CRISPR (clustered regularly interspaced short palindromic repeat) is an adaptive immune system that provides protection against mobile genetic elements (viruses, transposable elements and conjugative plasmids). CRISPR clusters contain spacers, sequences complementary to antecedent mobile elements, and target invading nucleic acids. CRISPR clusters are transcribed and processed into CRISPR RNA (crRNA).</text>
</comment>
<dbReference type="PATRIC" id="fig|1326980.8.peg.2322"/>
<name>A0A0F2LNU4_9CREN</name>
<dbReference type="InterPro" id="IPR002764">
    <property type="entry name" value="Cas7/Cst2/DevR_sub_I-a/Apern"/>
</dbReference>
<sequence>MIAGSLRLLVNVEALNGVESVGNLVRHRSVPVVFRTSRDYVIRYVPAVSGESIAHAYQYELVQLALAKNLPVSDLSKQGEFVKFADKKFLGNINPPSGPDDARRFEVDVMLADVVADVGGFMYAGDNPVRRSSRFYVGYMIPALDGEEIPSQLEAQFHVRYSQSTQQHAIFNVEVGSALYTVTFALDEQTIAVPSNPGKQVNGEGTLAQQRKDRVEIAVKALSVLFNVDFGGKRSRFLPSAKLQSAVVTFTDFPFIPEPGHSKTYIKDTVERMKKAANLRGSENAKAFAINNEGLDVGNAQVKTYPEDLIAELLK</sequence>
<dbReference type="PANTHER" id="PTHR37459">
    <property type="match status" value="1"/>
</dbReference>
<keyword evidence="1" id="KW-0051">Antiviral defense</keyword>
<reference evidence="3" key="1">
    <citation type="submission" date="2015-03" db="EMBL/GenBank/DDBJ databases">
        <title>Metagenome Sequencing of an Archaeal-Dominated Microbial Community from a Hot Spring at the Los Azufres Geothermal Field, Mexico.</title>
        <authorList>
            <person name="Servin-Garciduenas L.E."/>
            <person name="Martinez-Romero E."/>
        </authorList>
    </citation>
    <scope>NUCLEOTIDE SEQUENCE [LARGE SCALE GENOMIC DNA]</scope>
    <source>
        <strain evidence="3">AZ1-454</strain>
    </source>
</reference>
<reference evidence="4" key="2">
    <citation type="submission" date="2022-05" db="EMBL/GenBank/DDBJ databases">
        <title>Metagenome Sequencing of an Archaeal-Dominated Microbial Community from a Hot Spring at the Los Azufres Geothermal Field, Mexico.</title>
        <authorList>
            <person name="Marin-Paredes R."/>
            <person name="Martinez-Romero E."/>
            <person name="Servin-Garciduenas L.E."/>
        </authorList>
    </citation>
    <scope>NUCLEOTIDE SEQUENCE</scope>
    <source>
        <strain evidence="4">AZ1-454</strain>
    </source>
</reference>
<accession>A0A0F2LNU4</accession>
<gene>
    <name evidence="4" type="primary">cas7a</name>
    <name evidence="4" type="ORF">TQ35_009490</name>
    <name evidence="3" type="ORF">TQ35_07145</name>
</gene>
<dbReference type="NCBIfam" id="TIGR02583">
    <property type="entry name" value="DevR_archaea"/>
    <property type="match status" value="1"/>
</dbReference>
<dbReference type="InterPro" id="IPR010154">
    <property type="entry name" value="CRISPR-assoc_Cas7/Cst2/DevR"/>
</dbReference>
<dbReference type="AlphaFoldDB" id="A0A0F2LNU4"/>
<dbReference type="EMBL" id="JZWS02000040">
    <property type="protein sequence ID" value="MCL7344789.1"/>
    <property type="molecule type" value="Genomic_DNA"/>
</dbReference>
<dbReference type="Pfam" id="PF01905">
    <property type="entry name" value="DevR"/>
    <property type="match status" value="1"/>
</dbReference>
<comment type="caution">
    <text evidence="3">The sequence shown here is derived from an EMBL/GenBank/DDBJ whole genome shotgun (WGS) entry which is preliminary data.</text>
</comment>
<protein>
    <submittedName>
        <fullName evidence="3">CRISPR-associated protein DevR</fullName>
    </submittedName>
    <submittedName>
        <fullName evidence="4">Type I-A CRISPR-associated protein Cas7/Csa2</fullName>
    </submittedName>
</protein>
<evidence type="ECO:0000256" key="2">
    <source>
        <dbReference type="ARBA" id="ARBA00025626"/>
    </source>
</evidence>
<dbReference type="GO" id="GO:0051607">
    <property type="term" value="P:defense response to virus"/>
    <property type="evidence" value="ECO:0007669"/>
    <property type="project" value="UniProtKB-KW"/>
</dbReference>
<dbReference type="InterPro" id="IPR052681">
    <property type="entry name" value="CRISPR-Cas7/Cst2/DevR"/>
</dbReference>
<evidence type="ECO:0000313" key="4">
    <source>
        <dbReference type="EMBL" id="MCL7344789.1"/>
    </source>
</evidence>
<evidence type="ECO:0000313" key="3">
    <source>
        <dbReference type="EMBL" id="KJR78464.1"/>
    </source>
</evidence>
<evidence type="ECO:0000256" key="1">
    <source>
        <dbReference type="ARBA" id="ARBA00023118"/>
    </source>
</evidence>
<proteinExistence type="predicted"/>
<organism evidence="3">
    <name type="scientific">Candidatus Aramenus sulfurataquae</name>
    <dbReference type="NCBI Taxonomy" id="1326980"/>
    <lineage>
        <taxon>Archaea</taxon>
        <taxon>Thermoproteota</taxon>
        <taxon>Thermoprotei</taxon>
        <taxon>Sulfolobales</taxon>
        <taxon>Sulfolobaceae</taxon>
        <taxon>Candidatus Aramenus</taxon>
    </lineage>
</organism>
<dbReference type="PANTHER" id="PTHR37459:SF1">
    <property type="entry name" value="CRISPR-ASSOCIATED PROTEIN CAS7_CST2_DEVR"/>
    <property type="match status" value="1"/>
</dbReference>
<dbReference type="NCBIfam" id="TIGR01875">
    <property type="entry name" value="cas_MJ0381"/>
    <property type="match status" value="1"/>
</dbReference>